<evidence type="ECO:0000256" key="4">
    <source>
        <dbReference type="ARBA" id="ARBA00022989"/>
    </source>
</evidence>
<keyword evidence="5 6" id="KW-0472">Membrane</keyword>
<feature type="transmembrane region" description="Helical" evidence="6">
    <location>
        <begin position="129"/>
        <end position="149"/>
    </location>
</feature>
<proteinExistence type="predicted"/>
<sequence length="330" mass="36381">LFQAGFFPACVWLISCWYKRAEVQVRLATFYLISVVAGAFSSILAYGLSTIKAGHLSGWRWILIVEGIITCALSLLGYLLIVDFPDKNTFLTKEETELIKARVERDRADGEYDPLTLQKCLKYAMDLKLWSFALCYLCTTTATYAYGYFTPIILIGLGFSVKDAQLLIAPTGVSACLFALLLARLSDRYRLRGPIIILQALMTIIGLSMTGFHPNNKVRFAGAFIGVAGAQGNIPALLAYQSNNIRKQSKRAFSSAVQVAFGGIGGIISSLVYRQQDAPAYRPGITVTIALQVVIIVLVCINSVWFTYRNNQVKRGGKPIEGRPGFLYTI</sequence>
<evidence type="ECO:0000313" key="8">
    <source>
        <dbReference type="Proteomes" id="UP000054279"/>
    </source>
</evidence>
<comment type="subcellular location">
    <subcellularLocation>
        <location evidence="1">Membrane</location>
        <topology evidence="1">Multi-pass membrane protein</topology>
    </subcellularLocation>
</comment>
<dbReference type="HOGENOM" id="CLU_001265_0_3_1"/>
<feature type="transmembrane region" description="Helical" evidence="6">
    <location>
        <begin position="195"/>
        <end position="214"/>
    </location>
</feature>
<protein>
    <recommendedName>
        <fullName evidence="9">Major facilitator superfamily (MFS) profile domain-containing protein</fullName>
    </recommendedName>
</protein>
<keyword evidence="4 6" id="KW-1133">Transmembrane helix</keyword>
<dbReference type="OrthoDB" id="3639251at2759"/>
<dbReference type="PANTHER" id="PTHR43791">
    <property type="entry name" value="PERMEASE-RELATED"/>
    <property type="match status" value="1"/>
</dbReference>
<dbReference type="Gene3D" id="1.20.1250.20">
    <property type="entry name" value="MFS general substrate transporter like domains"/>
    <property type="match status" value="2"/>
</dbReference>
<keyword evidence="8" id="KW-1185">Reference proteome</keyword>
<name>A0A0C9V243_SPHS4</name>
<dbReference type="GO" id="GO:0016020">
    <property type="term" value="C:membrane"/>
    <property type="evidence" value="ECO:0007669"/>
    <property type="project" value="UniProtKB-SubCell"/>
</dbReference>
<dbReference type="InterPro" id="IPR011701">
    <property type="entry name" value="MFS"/>
</dbReference>
<evidence type="ECO:0000256" key="1">
    <source>
        <dbReference type="ARBA" id="ARBA00004141"/>
    </source>
</evidence>
<evidence type="ECO:0000313" key="7">
    <source>
        <dbReference type="EMBL" id="KIJ35737.1"/>
    </source>
</evidence>
<keyword evidence="3 6" id="KW-0812">Transmembrane</keyword>
<dbReference type="FunFam" id="1.20.1250.20:FF:000013">
    <property type="entry name" value="MFS general substrate transporter"/>
    <property type="match status" value="1"/>
</dbReference>
<feature type="transmembrane region" description="Helical" evidence="6">
    <location>
        <begin position="61"/>
        <end position="81"/>
    </location>
</feature>
<feature type="transmembrane region" description="Helical" evidence="6">
    <location>
        <begin position="164"/>
        <end position="183"/>
    </location>
</feature>
<feature type="transmembrane region" description="Helical" evidence="6">
    <location>
        <begin position="285"/>
        <end position="308"/>
    </location>
</feature>
<dbReference type="AlphaFoldDB" id="A0A0C9V243"/>
<dbReference type="InterPro" id="IPR036259">
    <property type="entry name" value="MFS_trans_sf"/>
</dbReference>
<dbReference type="Proteomes" id="UP000054279">
    <property type="component" value="Unassembled WGS sequence"/>
</dbReference>
<evidence type="ECO:0000256" key="5">
    <source>
        <dbReference type="ARBA" id="ARBA00023136"/>
    </source>
</evidence>
<organism evidence="7 8">
    <name type="scientific">Sphaerobolus stellatus (strain SS14)</name>
    <dbReference type="NCBI Taxonomy" id="990650"/>
    <lineage>
        <taxon>Eukaryota</taxon>
        <taxon>Fungi</taxon>
        <taxon>Dikarya</taxon>
        <taxon>Basidiomycota</taxon>
        <taxon>Agaricomycotina</taxon>
        <taxon>Agaricomycetes</taxon>
        <taxon>Phallomycetidae</taxon>
        <taxon>Geastrales</taxon>
        <taxon>Sphaerobolaceae</taxon>
        <taxon>Sphaerobolus</taxon>
    </lineage>
</organism>
<keyword evidence="2" id="KW-0813">Transport</keyword>
<dbReference type="SUPFAM" id="SSF103473">
    <property type="entry name" value="MFS general substrate transporter"/>
    <property type="match status" value="1"/>
</dbReference>
<feature type="transmembrane region" description="Helical" evidence="6">
    <location>
        <begin position="220"/>
        <end position="240"/>
    </location>
</feature>
<dbReference type="GO" id="GO:0022857">
    <property type="term" value="F:transmembrane transporter activity"/>
    <property type="evidence" value="ECO:0007669"/>
    <property type="project" value="InterPro"/>
</dbReference>
<feature type="transmembrane region" description="Helical" evidence="6">
    <location>
        <begin position="28"/>
        <end position="49"/>
    </location>
</feature>
<evidence type="ECO:0000256" key="3">
    <source>
        <dbReference type="ARBA" id="ARBA00022692"/>
    </source>
</evidence>
<evidence type="ECO:0000256" key="6">
    <source>
        <dbReference type="SAM" id="Phobius"/>
    </source>
</evidence>
<evidence type="ECO:0000256" key="2">
    <source>
        <dbReference type="ARBA" id="ARBA00022448"/>
    </source>
</evidence>
<dbReference type="PANTHER" id="PTHR43791:SF3">
    <property type="entry name" value="MAJOR FACILITATOR SUPERFAMILY (MFS) PROFILE DOMAIN-CONTAINING PROTEIN"/>
    <property type="match status" value="1"/>
</dbReference>
<dbReference type="Pfam" id="PF07690">
    <property type="entry name" value="MFS_1"/>
    <property type="match status" value="1"/>
</dbReference>
<dbReference type="EMBL" id="KN837185">
    <property type="protein sequence ID" value="KIJ35737.1"/>
    <property type="molecule type" value="Genomic_DNA"/>
</dbReference>
<accession>A0A0C9V243</accession>
<evidence type="ECO:0008006" key="9">
    <source>
        <dbReference type="Google" id="ProtNLM"/>
    </source>
</evidence>
<reference evidence="7 8" key="1">
    <citation type="submission" date="2014-06" db="EMBL/GenBank/DDBJ databases">
        <title>Evolutionary Origins and Diversification of the Mycorrhizal Mutualists.</title>
        <authorList>
            <consortium name="DOE Joint Genome Institute"/>
            <consortium name="Mycorrhizal Genomics Consortium"/>
            <person name="Kohler A."/>
            <person name="Kuo A."/>
            <person name="Nagy L.G."/>
            <person name="Floudas D."/>
            <person name="Copeland A."/>
            <person name="Barry K.W."/>
            <person name="Cichocki N."/>
            <person name="Veneault-Fourrey C."/>
            <person name="LaButti K."/>
            <person name="Lindquist E.A."/>
            <person name="Lipzen A."/>
            <person name="Lundell T."/>
            <person name="Morin E."/>
            <person name="Murat C."/>
            <person name="Riley R."/>
            <person name="Ohm R."/>
            <person name="Sun H."/>
            <person name="Tunlid A."/>
            <person name="Henrissat B."/>
            <person name="Grigoriev I.V."/>
            <person name="Hibbett D.S."/>
            <person name="Martin F."/>
        </authorList>
    </citation>
    <scope>NUCLEOTIDE SEQUENCE [LARGE SCALE GENOMIC DNA]</scope>
    <source>
        <strain evidence="7 8">SS14</strain>
    </source>
</reference>
<feature type="non-terminal residue" evidence="7">
    <location>
        <position position="1"/>
    </location>
</feature>
<gene>
    <name evidence="7" type="ORF">M422DRAFT_180382</name>
</gene>
<feature type="transmembrane region" description="Helical" evidence="6">
    <location>
        <begin position="252"/>
        <end position="273"/>
    </location>
</feature>